<sequence length="131" mass="13476">MVAPAFMPWLWATMLGIGMGGLAMGLTTISVRAGGNADVATALSGMVQGLGYIIAGIGALACGLLHSVTGGWKAPLLMALVVLLGQVWSGTRAARPYIVQPSQPRPKPVIPQPREPILGKLSVPEQAPEAP</sequence>
<proteinExistence type="predicted"/>
<keyword evidence="2" id="KW-1133">Transmembrane helix</keyword>
<feature type="non-terminal residue" evidence="3">
    <location>
        <position position="1"/>
    </location>
</feature>
<reference evidence="4" key="1">
    <citation type="journal article" date="2019" name="Int. J. Syst. Evol. Microbiol.">
        <title>The Global Catalogue of Microorganisms (GCM) 10K type strain sequencing project: providing services to taxonomists for standard genome sequencing and annotation.</title>
        <authorList>
            <consortium name="The Broad Institute Genomics Platform"/>
            <consortium name="The Broad Institute Genome Sequencing Center for Infectious Disease"/>
            <person name="Wu L."/>
            <person name="Ma J."/>
        </authorList>
    </citation>
    <scope>NUCLEOTIDE SEQUENCE [LARGE SCALE GENOMIC DNA]</scope>
    <source>
        <strain evidence="4">JCM 31486</strain>
    </source>
</reference>
<keyword evidence="2" id="KW-0472">Membrane</keyword>
<evidence type="ECO:0008006" key="5">
    <source>
        <dbReference type="Google" id="ProtNLM"/>
    </source>
</evidence>
<dbReference type="InterPro" id="IPR036259">
    <property type="entry name" value="MFS_trans_sf"/>
</dbReference>
<accession>A0ABW3MB75</accession>
<evidence type="ECO:0000313" key="4">
    <source>
        <dbReference type="Proteomes" id="UP001597045"/>
    </source>
</evidence>
<evidence type="ECO:0000256" key="2">
    <source>
        <dbReference type="SAM" id="Phobius"/>
    </source>
</evidence>
<dbReference type="InterPro" id="IPR052524">
    <property type="entry name" value="MFS_Cyanate_Porter"/>
</dbReference>
<dbReference type="Proteomes" id="UP001597045">
    <property type="component" value="Unassembled WGS sequence"/>
</dbReference>
<dbReference type="PANTHER" id="PTHR23523:SF2">
    <property type="entry name" value="2-NITROIMIDAZOLE TRANSPORTER"/>
    <property type="match status" value="1"/>
</dbReference>
<evidence type="ECO:0000313" key="3">
    <source>
        <dbReference type="EMBL" id="MFD1047531.1"/>
    </source>
</evidence>
<feature type="region of interest" description="Disordered" evidence="1">
    <location>
        <begin position="102"/>
        <end position="131"/>
    </location>
</feature>
<keyword evidence="4" id="KW-1185">Reference proteome</keyword>
<protein>
    <recommendedName>
        <fullName evidence="5">MFS transporter</fullName>
    </recommendedName>
</protein>
<comment type="caution">
    <text evidence="3">The sequence shown here is derived from an EMBL/GenBank/DDBJ whole genome shotgun (WGS) entry which is preliminary data.</text>
</comment>
<feature type="transmembrane region" description="Helical" evidence="2">
    <location>
        <begin position="6"/>
        <end position="29"/>
    </location>
</feature>
<keyword evidence="2" id="KW-0812">Transmembrane</keyword>
<dbReference type="SUPFAM" id="SSF103473">
    <property type="entry name" value="MFS general substrate transporter"/>
    <property type="match status" value="1"/>
</dbReference>
<evidence type="ECO:0000256" key="1">
    <source>
        <dbReference type="SAM" id="MobiDB-lite"/>
    </source>
</evidence>
<feature type="compositionally biased region" description="Pro residues" evidence="1">
    <location>
        <begin position="103"/>
        <end position="114"/>
    </location>
</feature>
<gene>
    <name evidence="3" type="ORF">ACFQ1S_19285</name>
</gene>
<dbReference type="PANTHER" id="PTHR23523">
    <property type="match status" value="1"/>
</dbReference>
<dbReference type="EMBL" id="JBHTIS010001120">
    <property type="protein sequence ID" value="MFD1047531.1"/>
    <property type="molecule type" value="Genomic_DNA"/>
</dbReference>
<feature type="transmembrane region" description="Helical" evidence="2">
    <location>
        <begin position="50"/>
        <end position="68"/>
    </location>
</feature>
<name>A0ABW3MB75_9PSEU</name>
<organism evidence="3 4">
    <name type="scientific">Kibdelosporangium lantanae</name>
    <dbReference type="NCBI Taxonomy" id="1497396"/>
    <lineage>
        <taxon>Bacteria</taxon>
        <taxon>Bacillati</taxon>
        <taxon>Actinomycetota</taxon>
        <taxon>Actinomycetes</taxon>
        <taxon>Pseudonocardiales</taxon>
        <taxon>Pseudonocardiaceae</taxon>
        <taxon>Kibdelosporangium</taxon>
    </lineage>
</organism>